<reference evidence="4" key="1">
    <citation type="submission" date="2016-10" db="EMBL/GenBank/DDBJ databases">
        <authorList>
            <person name="Varghese N."/>
            <person name="Submissions S."/>
        </authorList>
    </citation>
    <scope>NUCLEOTIDE SEQUENCE [LARGE SCALE GENOMIC DNA]</scope>
    <source>
        <strain evidence="4">OK042</strain>
    </source>
</reference>
<keyword evidence="3" id="KW-0808">Transferase</keyword>
<sequence>MTQLTEFQREIILNEEDKQNYFWVQDDVHLAHAVSPLFASFQIPAMTNGTKTAFENLKMPLRQFMMKLADGRLYQATLPHEGDMPSRIREHQELVGPLFPIQKQRLMDSVEHIFSPFYRQLDAYRSQTATLDEAKQRVKELFAFYEKAWQLHFEIVMPRSGHSMALEELYTRLTNEPDATAVYECLSGVMNKTLETDRELWKLAVQVKQSAVLEGIFTGFPTEEIVSQLDQQEEGRAFLTGLRAFLDVYGYRSPNSHEFLDETWIENPNQVLYMISAYLQKEYDFEKEYAQIVQKREEKLLETLAKMPEGEGKQAFIQLHQWALEAWGLDEDHHFYIDAMLPAKSRLFLLRVGEMLVDANVVEAPNDIFFLYYDELLDVLSEPALVSQTIERRKQEHEQNKQKSVPPVYGTPPEEVPDDPILERVFGIKTPDVNEQEKHFSGYAASQGQYTGVVKVVRGPEDFSKIQTGDVLVCKTTTPPWTVLFSVVGAVVTDAGGILSHAGTVAREYRVPSVVGTKVATSVLRDGDIVTVDGTNGVVHFGKQ</sequence>
<feature type="domain" description="PEP-utilising enzyme mobile" evidence="2">
    <location>
        <begin position="467"/>
        <end position="537"/>
    </location>
</feature>
<protein>
    <submittedName>
        <fullName evidence="3">Pyruvate, water dikinase</fullName>
    </submittedName>
</protein>
<organism evidence="3 4">
    <name type="scientific">Brevibacillus centrosporus</name>
    <dbReference type="NCBI Taxonomy" id="54910"/>
    <lineage>
        <taxon>Bacteria</taxon>
        <taxon>Bacillati</taxon>
        <taxon>Bacillota</taxon>
        <taxon>Bacilli</taxon>
        <taxon>Bacillales</taxon>
        <taxon>Paenibacillaceae</taxon>
        <taxon>Brevibacillus</taxon>
    </lineage>
</organism>
<accession>A0A1I4D9N8</accession>
<feature type="region of interest" description="Disordered" evidence="1">
    <location>
        <begin position="391"/>
        <end position="414"/>
    </location>
</feature>
<dbReference type="GO" id="GO:0016301">
    <property type="term" value="F:kinase activity"/>
    <property type="evidence" value="ECO:0007669"/>
    <property type="project" value="UniProtKB-KW"/>
</dbReference>
<keyword evidence="3" id="KW-0418">Kinase</keyword>
<proteinExistence type="predicted"/>
<keyword evidence="4" id="KW-1185">Reference proteome</keyword>
<evidence type="ECO:0000256" key="1">
    <source>
        <dbReference type="SAM" id="MobiDB-lite"/>
    </source>
</evidence>
<dbReference type="AlphaFoldDB" id="A0A1I4D9N8"/>
<evidence type="ECO:0000259" key="2">
    <source>
        <dbReference type="Pfam" id="PF00391"/>
    </source>
</evidence>
<dbReference type="InterPro" id="IPR036637">
    <property type="entry name" value="Phosphohistidine_dom_sf"/>
</dbReference>
<evidence type="ECO:0000313" key="4">
    <source>
        <dbReference type="Proteomes" id="UP000198915"/>
    </source>
</evidence>
<feature type="compositionally biased region" description="Basic and acidic residues" evidence="1">
    <location>
        <begin position="391"/>
        <end position="401"/>
    </location>
</feature>
<dbReference type="Proteomes" id="UP000198915">
    <property type="component" value="Unassembled WGS sequence"/>
</dbReference>
<evidence type="ECO:0000313" key="3">
    <source>
        <dbReference type="EMBL" id="SFK90318.1"/>
    </source>
</evidence>
<name>A0A1I4D9N8_9BACL</name>
<dbReference type="Pfam" id="PF00391">
    <property type="entry name" value="PEP-utilizers"/>
    <property type="match status" value="1"/>
</dbReference>
<dbReference type="SUPFAM" id="SSF52009">
    <property type="entry name" value="Phosphohistidine domain"/>
    <property type="match status" value="1"/>
</dbReference>
<gene>
    <name evidence="3" type="ORF">SAMN05518846_12351</name>
</gene>
<keyword evidence="3" id="KW-0670">Pyruvate</keyword>
<dbReference type="EMBL" id="FORT01000023">
    <property type="protein sequence ID" value="SFK90318.1"/>
    <property type="molecule type" value="Genomic_DNA"/>
</dbReference>
<dbReference type="InterPro" id="IPR051549">
    <property type="entry name" value="PEP_Utilizing_Enz"/>
</dbReference>
<dbReference type="PANTHER" id="PTHR43615:SF1">
    <property type="entry name" value="PPDK_N DOMAIN-CONTAINING PROTEIN"/>
    <property type="match status" value="1"/>
</dbReference>
<dbReference type="PANTHER" id="PTHR43615">
    <property type="entry name" value="PHOSPHOENOLPYRUVATE SYNTHASE-RELATED"/>
    <property type="match status" value="1"/>
</dbReference>
<dbReference type="Gene3D" id="3.50.30.10">
    <property type="entry name" value="Phosphohistidine domain"/>
    <property type="match status" value="1"/>
</dbReference>
<dbReference type="STRING" id="1884381.SAMN05518846_12351"/>
<dbReference type="RefSeq" id="WP_092276391.1">
    <property type="nucleotide sequence ID" value="NZ_FORT01000023.1"/>
</dbReference>
<dbReference type="InterPro" id="IPR008279">
    <property type="entry name" value="PEP-util_enz_mobile_dom"/>
</dbReference>